<dbReference type="AlphaFoldDB" id="A0A2S9J3Y3"/>
<keyword evidence="3" id="KW-1185">Reference proteome</keyword>
<evidence type="ECO:0000313" key="2">
    <source>
        <dbReference type="EMBL" id="PRD47454.1"/>
    </source>
</evidence>
<protein>
    <recommendedName>
        <fullName evidence="4">DUF4294 domain-containing protein</fullName>
    </recommendedName>
</protein>
<evidence type="ECO:0008006" key="4">
    <source>
        <dbReference type="Google" id="ProtNLM"/>
    </source>
</evidence>
<accession>A0A2S9J3Y3</accession>
<evidence type="ECO:0000313" key="3">
    <source>
        <dbReference type="Proteomes" id="UP000239711"/>
    </source>
</evidence>
<sequence length="235" mass="27569">MEVMRLRQISIGSFMVVSLLSSAFAQTKAWGFNDELCTYKGYYDSKKYTEVQLADTYNLFRTSHYVHDEGTLEELTIRYDSVIRSVESLQIVQASYFQRLKKDVLRYLLETADLKKVQKKAKEKPELLIAAVKEGTRAREYAEALHQGGDRLLEAYEQVTREQMKNNSTPAYLWHNYENTMKRADRLDRAFDYVLVYGWWNSANHLVPHINYDGTQMEQFQKLFVKVDTLDCDEP</sequence>
<proteinExistence type="predicted"/>
<reference evidence="2 3" key="1">
    <citation type="submission" date="2018-02" db="EMBL/GenBank/DDBJ databases">
        <title>The draft genome of Sphingobacterium sp. 5JN-11.</title>
        <authorList>
            <person name="Liu L."/>
            <person name="Li L."/>
            <person name="Liang L."/>
            <person name="Zhang X."/>
            <person name="Wang T."/>
        </authorList>
    </citation>
    <scope>NUCLEOTIDE SEQUENCE [LARGE SCALE GENOMIC DNA]</scope>
    <source>
        <strain evidence="2 3">5JN-11</strain>
    </source>
</reference>
<feature type="chain" id="PRO_5015393728" description="DUF4294 domain-containing protein" evidence="1">
    <location>
        <begin position="26"/>
        <end position="235"/>
    </location>
</feature>
<organism evidence="2 3">
    <name type="scientific">Sphingobacterium haloxyli</name>
    <dbReference type="NCBI Taxonomy" id="2100533"/>
    <lineage>
        <taxon>Bacteria</taxon>
        <taxon>Pseudomonadati</taxon>
        <taxon>Bacteroidota</taxon>
        <taxon>Sphingobacteriia</taxon>
        <taxon>Sphingobacteriales</taxon>
        <taxon>Sphingobacteriaceae</taxon>
        <taxon>Sphingobacterium</taxon>
    </lineage>
</organism>
<gene>
    <name evidence="2" type="ORF">C5745_09020</name>
</gene>
<dbReference type="Proteomes" id="UP000239711">
    <property type="component" value="Unassembled WGS sequence"/>
</dbReference>
<dbReference type="EMBL" id="PVBQ01000006">
    <property type="protein sequence ID" value="PRD47454.1"/>
    <property type="molecule type" value="Genomic_DNA"/>
</dbReference>
<comment type="caution">
    <text evidence="2">The sequence shown here is derived from an EMBL/GenBank/DDBJ whole genome shotgun (WGS) entry which is preliminary data.</text>
</comment>
<name>A0A2S9J3Y3_9SPHI</name>
<keyword evidence="1" id="KW-0732">Signal</keyword>
<feature type="signal peptide" evidence="1">
    <location>
        <begin position="1"/>
        <end position="25"/>
    </location>
</feature>
<evidence type="ECO:0000256" key="1">
    <source>
        <dbReference type="SAM" id="SignalP"/>
    </source>
</evidence>